<evidence type="ECO:0000313" key="3">
    <source>
        <dbReference type="Proteomes" id="UP000011885"/>
    </source>
</evidence>
<name>M5UEQ7_9BACT</name>
<organism evidence="2 3">
    <name type="scientific">Rhodopirellula sallentina SM41</name>
    <dbReference type="NCBI Taxonomy" id="1263870"/>
    <lineage>
        <taxon>Bacteria</taxon>
        <taxon>Pseudomonadati</taxon>
        <taxon>Planctomycetota</taxon>
        <taxon>Planctomycetia</taxon>
        <taxon>Pirellulales</taxon>
        <taxon>Pirellulaceae</taxon>
        <taxon>Rhodopirellula</taxon>
    </lineage>
</organism>
<sequence>MPLLGGNHEIEKTDVDPDAQVRRLVHTSASSPSRGAERGQLAAMG</sequence>
<dbReference type="PATRIC" id="fig|1263870.3.peg.4324"/>
<protein>
    <submittedName>
        <fullName evidence="2">Uncharacterized protein</fullName>
    </submittedName>
</protein>
<proteinExistence type="predicted"/>
<evidence type="ECO:0000256" key="1">
    <source>
        <dbReference type="SAM" id="MobiDB-lite"/>
    </source>
</evidence>
<keyword evidence="3" id="KW-1185">Reference proteome</keyword>
<accession>M5UEQ7</accession>
<dbReference type="EMBL" id="ANOH01000275">
    <property type="protein sequence ID" value="EMI54488.1"/>
    <property type="molecule type" value="Genomic_DNA"/>
</dbReference>
<comment type="caution">
    <text evidence="2">The sequence shown here is derived from an EMBL/GenBank/DDBJ whole genome shotgun (WGS) entry which is preliminary data.</text>
</comment>
<reference evidence="2 3" key="1">
    <citation type="journal article" date="2013" name="Mar. Genomics">
        <title>Expression of sulfatases in Rhodopirellula baltica and the diversity of sulfatases in the genus Rhodopirellula.</title>
        <authorList>
            <person name="Wegner C.E."/>
            <person name="Richter-Heitmann T."/>
            <person name="Klindworth A."/>
            <person name="Klockow C."/>
            <person name="Richter M."/>
            <person name="Achstetter T."/>
            <person name="Glockner F.O."/>
            <person name="Harder J."/>
        </authorList>
    </citation>
    <scope>NUCLEOTIDE SEQUENCE [LARGE SCALE GENOMIC DNA]</scope>
    <source>
        <strain evidence="2 3">SM41</strain>
    </source>
</reference>
<dbReference type="AlphaFoldDB" id="M5UEQ7"/>
<dbReference type="Proteomes" id="UP000011885">
    <property type="component" value="Unassembled WGS sequence"/>
</dbReference>
<evidence type="ECO:0000313" key="2">
    <source>
        <dbReference type="EMBL" id="EMI54488.1"/>
    </source>
</evidence>
<feature type="compositionally biased region" description="Basic and acidic residues" evidence="1">
    <location>
        <begin position="8"/>
        <end position="21"/>
    </location>
</feature>
<feature type="region of interest" description="Disordered" evidence="1">
    <location>
        <begin position="1"/>
        <end position="45"/>
    </location>
</feature>
<gene>
    <name evidence="2" type="ORF">RSSM_04083</name>
</gene>